<feature type="signal peptide" evidence="1">
    <location>
        <begin position="1"/>
        <end position="28"/>
    </location>
</feature>
<dbReference type="PROSITE" id="PS51257">
    <property type="entry name" value="PROKAR_LIPOPROTEIN"/>
    <property type="match status" value="1"/>
</dbReference>
<dbReference type="EMBL" id="JBHMDY010000004">
    <property type="protein sequence ID" value="MFB9259910.1"/>
    <property type="molecule type" value="Genomic_DNA"/>
</dbReference>
<comment type="caution">
    <text evidence="2">The sequence shown here is derived from an EMBL/GenBank/DDBJ whole genome shotgun (WGS) entry which is preliminary data.</text>
</comment>
<evidence type="ECO:0000313" key="3">
    <source>
        <dbReference type="Proteomes" id="UP001589700"/>
    </source>
</evidence>
<protein>
    <submittedName>
        <fullName evidence="2">LGFP repeat-containing protein</fullName>
    </submittedName>
</protein>
<dbReference type="RefSeq" id="WP_182632940.1">
    <property type="nucleotide sequence ID" value="NZ_JAALDM010000214.1"/>
</dbReference>
<evidence type="ECO:0000313" key="2">
    <source>
        <dbReference type="EMBL" id="MFB9259910.1"/>
    </source>
</evidence>
<evidence type="ECO:0000256" key="1">
    <source>
        <dbReference type="SAM" id="SignalP"/>
    </source>
</evidence>
<keyword evidence="1" id="KW-0732">Signal</keyword>
<accession>A0ABV5JSM5</accession>
<feature type="chain" id="PRO_5046437121" evidence="1">
    <location>
        <begin position="29"/>
        <end position="168"/>
    </location>
</feature>
<dbReference type="InterPro" id="IPR013207">
    <property type="entry name" value="LGFP"/>
</dbReference>
<reference evidence="2 3" key="1">
    <citation type="submission" date="2024-09" db="EMBL/GenBank/DDBJ databases">
        <authorList>
            <person name="Sun Q."/>
            <person name="Mori K."/>
        </authorList>
    </citation>
    <scope>NUCLEOTIDE SEQUENCE [LARGE SCALE GENOMIC DNA]</scope>
    <source>
        <strain evidence="2 3">CCM 7659</strain>
    </source>
</reference>
<dbReference type="Proteomes" id="UP001589700">
    <property type="component" value="Unassembled WGS sequence"/>
</dbReference>
<organism evidence="2 3">
    <name type="scientific">Dietzia aerolata</name>
    <dbReference type="NCBI Taxonomy" id="595984"/>
    <lineage>
        <taxon>Bacteria</taxon>
        <taxon>Bacillati</taxon>
        <taxon>Actinomycetota</taxon>
        <taxon>Actinomycetes</taxon>
        <taxon>Mycobacteriales</taxon>
        <taxon>Dietziaceae</taxon>
        <taxon>Dietzia</taxon>
    </lineage>
</organism>
<dbReference type="Pfam" id="PF08310">
    <property type="entry name" value="LGFP"/>
    <property type="match status" value="1"/>
</dbReference>
<gene>
    <name evidence="2" type="ORF">ACFFVD_08855</name>
</gene>
<sequence>MLRRLPAVTSLPVIAAMVLTLASCADNANGETADVQTAAAQAQESDAADPVVLRIGDENFDTIMAIHRRYVDAKGGPIALGAPLAPAEDIDGGTTQEYTSGVVYWSPQTGAHIVRGQILDTYLENGGPTGNLGWPTSDETTTNAMIYSDFQNGRITLEDQTLQVVRYS</sequence>
<name>A0ABV5JSM5_9ACTN</name>
<keyword evidence="3" id="KW-1185">Reference proteome</keyword>
<proteinExistence type="predicted"/>